<dbReference type="EMBL" id="JADIMW010000063">
    <property type="protein sequence ID" value="MBO8438358.1"/>
    <property type="molecule type" value="Genomic_DNA"/>
</dbReference>
<dbReference type="PANTHER" id="PTHR30438:SF1">
    <property type="entry name" value="36 KDA ANTIGEN"/>
    <property type="match status" value="1"/>
</dbReference>
<evidence type="ECO:0000313" key="2">
    <source>
        <dbReference type="Proteomes" id="UP000823636"/>
    </source>
</evidence>
<accession>A0A9D9E4S2</accession>
<dbReference type="Proteomes" id="UP000823636">
    <property type="component" value="Unassembled WGS sequence"/>
</dbReference>
<proteinExistence type="predicted"/>
<feature type="non-terminal residue" evidence="1">
    <location>
        <position position="1"/>
    </location>
</feature>
<gene>
    <name evidence="1" type="ORF">IAC54_05605</name>
</gene>
<evidence type="ECO:0000313" key="1">
    <source>
        <dbReference type="EMBL" id="MBO8438358.1"/>
    </source>
</evidence>
<comment type="caution">
    <text evidence="1">The sequence shown here is derived from an EMBL/GenBank/DDBJ whole genome shotgun (WGS) entry which is preliminary data.</text>
</comment>
<reference evidence="1" key="2">
    <citation type="journal article" date="2021" name="PeerJ">
        <title>Extensive microbial diversity within the chicken gut microbiome revealed by metagenomics and culture.</title>
        <authorList>
            <person name="Gilroy R."/>
            <person name="Ravi A."/>
            <person name="Getino M."/>
            <person name="Pursley I."/>
            <person name="Horton D.L."/>
            <person name="Alikhan N.F."/>
            <person name="Baker D."/>
            <person name="Gharbi K."/>
            <person name="Hall N."/>
            <person name="Watson M."/>
            <person name="Adriaenssens E.M."/>
            <person name="Foster-Nyarko E."/>
            <person name="Jarju S."/>
            <person name="Secka A."/>
            <person name="Antonio M."/>
            <person name="Oren A."/>
            <person name="Chaudhuri R.R."/>
            <person name="La Ragione R."/>
            <person name="Hildebrand F."/>
            <person name="Pallen M.J."/>
        </authorList>
    </citation>
    <scope>NUCLEOTIDE SEQUENCE</scope>
    <source>
        <strain evidence="1">G3-4614</strain>
    </source>
</reference>
<dbReference type="AlphaFoldDB" id="A0A9D9E4S2"/>
<dbReference type="PANTHER" id="PTHR30438">
    <property type="entry name" value="36 KDA ANTIGEN-RELATED"/>
    <property type="match status" value="1"/>
</dbReference>
<reference evidence="1" key="1">
    <citation type="submission" date="2020-10" db="EMBL/GenBank/DDBJ databases">
        <authorList>
            <person name="Gilroy R."/>
        </authorList>
    </citation>
    <scope>NUCLEOTIDE SEQUENCE</scope>
    <source>
        <strain evidence="1">G3-4614</strain>
    </source>
</reference>
<dbReference type="Gene3D" id="2.40.30.170">
    <property type="match status" value="1"/>
</dbReference>
<sequence length="137" mass="15065">AQSGIAQVESVLADSYLTSPIDGEISDIFPNAGELVGQGTPIMNVLNLNDMWVTFNVREELLEKLPMGAEIKATIPALGNKETTLKVYYIKDMGSYAVWRATKVTGSYDAKTFEIKARPTEKVENLRPGMSVLLKLK</sequence>
<organism evidence="1 2">
    <name type="scientific">Candidatus Caccoplasma merdipullorum</name>
    <dbReference type="NCBI Taxonomy" id="2840718"/>
    <lineage>
        <taxon>Bacteria</taxon>
        <taxon>Pseudomonadati</taxon>
        <taxon>Bacteroidota</taxon>
        <taxon>Bacteroidia</taxon>
        <taxon>Bacteroidales</taxon>
        <taxon>Bacteroidaceae</taxon>
        <taxon>Bacteroidaceae incertae sedis</taxon>
        <taxon>Candidatus Caccoplasma</taxon>
    </lineage>
</organism>
<dbReference type="SUPFAM" id="SSF111369">
    <property type="entry name" value="HlyD-like secretion proteins"/>
    <property type="match status" value="1"/>
</dbReference>
<name>A0A9D9E4S2_9BACT</name>
<protein>
    <submittedName>
        <fullName evidence="1">HlyD family efflux transporter periplasmic adaptor subunit</fullName>
    </submittedName>
</protein>